<evidence type="ECO:0000313" key="1">
    <source>
        <dbReference type="EMBL" id="MBL4951056.1"/>
    </source>
</evidence>
<gene>
    <name evidence="1" type="ORF">JK635_02225</name>
</gene>
<proteinExistence type="predicted"/>
<comment type="caution">
    <text evidence="1">The sequence shown here is derived from an EMBL/GenBank/DDBJ whole genome shotgun (WGS) entry which is preliminary data.</text>
</comment>
<dbReference type="EMBL" id="JAESWB010000025">
    <property type="protein sequence ID" value="MBL4951056.1"/>
    <property type="molecule type" value="Genomic_DNA"/>
</dbReference>
<accession>A0ABS1TL88</accession>
<organism evidence="1 2">
    <name type="scientific">Neobacillus paridis</name>
    <dbReference type="NCBI Taxonomy" id="2803862"/>
    <lineage>
        <taxon>Bacteria</taxon>
        <taxon>Bacillati</taxon>
        <taxon>Bacillota</taxon>
        <taxon>Bacilli</taxon>
        <taxon>Bacillales</taxon>
        <taxon>Bacillaceae</taxon>
        <taxon>Neobacillus</taxon>
    </lineage>
</organism>
<evidence type="ECO:0000313" key="2">
    <source>
        <dbReference type="Proteomes" id="UP000623967"/>
    </source>
</evidence>
<name>A0ABS1TL88_9BACI</name>
<dbReference type="Proteomes" id="UP000623967">
    <property type="component" value="Unassembled WGS sequence"/>
</dbReference>
<protein>
    <submittedName>
        <fullName evidence="1">Uncharacterized protein</fullName>
    </submittedName>
</protein>
<sequence length="109" mass="12739">MSVNQKHYVMVGIDLTRKVKQMNADELDIYFEEMEEFADNKKLSFVFDSMSGEYCFLGELINEGDEYEGMSPKVQHFASDLFYIRKDVERKISKISTTSPSLISFTHWC</sequence>
<reference evidence="1 2" key="1">
    <citation type="submission" date="2021-01" db="EMBL/GenBank/DDBJ databases">
        <title>Genome public.</title>
        <authorList>
            <person name="Liu C."/>
            <person name="Sun Q."/>
        </authorList>
    </citation>
    <scope>NUCLEOTIDE SEQUENCE [LARGE SCALE GENOMIC DNA]</scope>
    <source>
        <strain evidence="1 2">YIM B02564</strain>
    </source>
</reference>
<keyword evidence="2" id="KW-1185">Reference proteome</keyword>
<dbReference type="RefSeq" id="WP_202652009.1">
    <property type="nucleotide sequence ID" value="NZ_JAESWB010000025.1"/>
</dbReference>